<dbReference type="RefSeq" id="WP_107821504.1">
    <property type="nucleotide sequence ID" value="NZ_OY782574.1"/>
</dbReference>
<dbReference type="GO" id="GO:0051607">
    <property type="term" value="P:defense response to virus"/>
    <property type="evidence" value="ECO:0007669"/>
    <property type="project" value="UniProtKB-KW"/>
</dbReference>
<dbReference type="NCBIfam" id="TIGR01895">
    <property type="entry name" value="cas_Cas5t"/>
    <property type="match status" value="1"/>
</dbReference>
<protein>
    <submittedName>
        <fullName evidence="2">CRISPR-associated Cas5t family protein</fullName>
    </submittedName>
</protein>
<evidence type="ECO:0000256" key="1">
    <source>
        <dbReference type="ARBA" id="ARBA00023118"/>
    </source>
</evidence>
<reference evidence="2 3" key="1">
    <citation type="submission" date="2018-04" db="EMBL/GenBank/DDBJ databases">
        <title>Genomic Encyclopedia of Archaeal and Bacterial Type Strains, Phase II (KMG-II): from individual species to whole genera.</title>
        <authorList>
            <person name="Goeker M."/>
        </authorList>
    </citation>
    <scope>NUCLEOTIDE SEQUENCE [LARGE SCALE GENOMIC DNA]</scope>
    <source>
        <strain evidence="2 3">DSM 28823</strain>
    </source>
</reference>
<dbReference type="Gene3D" id="3.30.70.2660">
    <property type="match status" value="1"/>
</dbReference>
<name>A0A2T5C462_9BACT</name>
<proteinExistence type="predicted"/>
<dbReference type="InterPro" id="IPR013422">
    <property type="entry name" value="CRISPR-assoc_prot_Cas5_N"/>
</dbReference>
<dbReference type="Proteomes" id="UP000243525">
    <property type="component" value="Unassembled WGS sequence"/>
</dbReference>
<organism evidence="2 3">
    <name type="scientific">Mangrovibacterium marinum</name>
    <dbReference type="NCBI Taxonomy" id="1639118"/>
    <lineage>
        <taxon>Bacteria</taxon>
        <taxon>Pseudomonadati</taxon>
        <taxon>Bacteroidota</taxon>
        <taxon>Bacteroidia</taxon>
        <taxon>Marinilabiliales</taxon>
        <taxon>Prolixibacteraceae</taxon>
        <taxon>Mangrovibacterium</taxon>
    </lineage>
</organism>
<dbReference type="CDD" id="cd09693">
    <property type="entry name" value="Cas5_I"/>
    <property type="match status" value="1"/>
</dbReference>
<evidence type="ECO:0000313" key="2">
    <source>
        <dbReference type="EMBL" id="PTN09610.1"/>
    </source>
</evidence>
<comment type="caution">
    <text evidence="2">The sequence shown here is derived from an EMBL/GenBank/DDBJ whole genome shotgun (WGS) entry which is preliminary data.</text>
</comment>
<keyword evidence="3" id="KW-1185">Reference proteome</keyword>
<keyword evidence="1" id="KW-0051">Antiviral defense</keyword>
<dbReference type="InterPro" id="IPR013337">
    <property type="entry name" value="CRISPR-assoc_prot_Cas5_Tneap"/>
</dbReference>
<dbReference type="AlphaFoldDB" id="A0A2T5C462"/>
<dbReference type="OrthoDB" id="58845at2"/>
<sequence length="219" mass="25197">MRAFRIKINSWTSSFRYPNLISGFQPTLEVPPVSTVMGLINAASGKYLENRQIELGYYFDFKIKTVDLETIYQIKANDKNYPDNTVKSNVIQREFLYDCQLFLYLTEEALVSCFRQPVYQLLLGRSGDLAGIESIKEVKLKEVSNARFAGQVIPFNGNYLPGQIQALPKYFSNTIPRKNMGTEPYSVISYNNPVNSQLTGFRSELEEFDSDIYFHKFEV</sequence>
<gene>
    <name evidence="2" type="ORF">C8N47_104156</name>
</gene>
<evidence type="ECO:0000313" key="3">
    <source>
        <dbReference type="Proteomes" id="UP000243525"/>
    </source>
</evidence>
<dbReference type="NCBIfam" id="TIGR02593">
    <property type="entry name" value="CRISPR_cas5"/>
    <property type="match status" value="1"/>
</dbReference>
<accession>A0A2T5C462</accession>
<dbReference type="EMBL" id="QAAD01000004">
    <property type="protein sequence ID" value="PTN09610.1"/>
    <property type="molecule type" value="Genomic_DNA"/>
</dbReference>